<dbReference type="Proteomes" id="UP000053660">
    <property type="component" value="Unassembled WGS sequence"/>
</dbReference>
<dbReference type="OrthoDB" id="5871516at2759"/>
<feature type="region of interest" description="Disordered" evidence="1">
    <location>
        <begin position="243"/>
        <end position="264"/>
    </location>
</feature>
<protein>
    <submittedName>
        <fullName evidence="2">Uncharacterized protein</fullName>
    </submittedName>
</protein>
<organism evidence="2 3">
    <name type="scientific">Oesophagostomum dentatum</name>
    <name type="common">Nodular worm</name>
    <dbReference type="NCBI Taxonomy" id="61180"/>
    <lineage>
        <taxon>Eukaryota</taxon>
        <taxon>Metazoa</taxon>
        <taxon>Ecdysozoa</taxon>
        <taxon>Nematoda</taxon>
        <taxon>Chromadorea</taxon>
        <taxon>Rhabditida</taxon>
        <taxon>Rhabditina</taxon>
        <taxon>Rhabditomorpha</taxon>
        <taxon>Strongyloidea</taxon>
        <taxon>Strongylidae</taxon>
        <taxon>Oesophagostomum</taxon>
    </lineage>
</organism>
<dbReference type="EMBL" id="KN574521">
    <property type="protein sequence ID" value="KHJ83218.1"/>
    <property type="molecule type" value="Genomic_DNA"/>
</dbReference>
<gene>
    <name evidence="2" type="ORF">OESDEN_17085</name>
</gene>
<keyword evidence="3" id="KW-1185">Reference proteome</keyword>
<proteinExistence type="predicted"/>
<evidence type="ECO:0000256" key="1">
    <source>
        <dbReference type="SAM" id="MobiDB-lite"/>
    </source>
</evidence>
<feature type="compositionally biased region" description="Basic and acidic residues" evidence="1">
    <location>
        <begin position="247"/>
        <end position="256"/>
    </location>
</feature>
<accession>A0A0B1SD55</accession>
<dbReference type="AlphaFoldDB" id="A0A0B1SD55"/>
<sequence>MDPVETGDDYDYDDTTETTLSLYSLAPTESDNDFYDMSSLEDGLSYSDMEVVQNGLEDLKCDYAQKMSTTSESEDEGDISDEDCQTARSFGSVGEVLNTAFSNIDANTAMSEISIYSQYTPAPSETNVEIEYDIIAGASPMSTAVGGSISWYSMPDSETDIEIQPPLYIGGARVADSLECIRKLPDSELRPVEDFGDVNVRYLGSGVLKTPSEIEEEQYDYSYYSDGPSETNVSMEGVELFGGDNETEYKDQKVPEMESLPVKT</sequence>
<evidence type="ECO:0000313" key="3">
    <source>
        <dbReference type="Proteomes" id="UP000053660"/>
    </source>
</evidence>
<name>A0A0B1SD55_OESDE</name>
<evidence type="ECO:0000313" key="2">
    <source>
        <dbReference type="EMBL" id="KHJ83218.1"/>
    </source>
</evidence>
<reference evidence="2 3" key="1">
    <citation type="submission" date="2014-03" db="EMBL/GenBank/DDBJ databases">
        <title>Draft genome of the hookworm Oesophagostomum dentatum.</title>
        <authorList>
            <person name="Mitreva M."/>
        </authorList>
    </citation>
    <scope>NUCLEOTIDE SEQUENCE [LARGE SCALE GENOMIC DNA]</scope>
    <source>
        <strain evidence="2 3">OD-Hann</strain>
    </source>
</reference>